<reference evidence="8" key="1">
    <citation type="journal article" date="2023" name="Mol. Phylogenet. Evol.">
        <title>Genome-scale phylogeny and comparative genomics of the fungal order Sordariales.</title>
        <authorList>
            <person name="Hensen N."/>
            <person name="Bonometti L."/>
            <person name="Westerberg I."/>
            <person name="Brannstrom I.O."/>
            <person name="Guillou S."/>
            <person name="Cros-Aarteil S."/>
            <person name="Calhoun S."/>
            <person name="Haridas S."/>
            <person name="Kuo A."/>
            <person name="Mondo S."/>
            <person name="Pangilinan J."/>
            <person name="Riley R."/>
            <person name="LaButti K."/>
            <person name="Andreopoulos B."/>
            <person name="Lipzen A."/>
            <person name="Chen C."/>
            <person name="Yan M."/>
            <person name="Daum C."/>
            <person name="Ng V."/>
            <person name="Clum A."/>
            <person name="Steindorff A."/>
            <person name="Ohm R.A."/>
            <person name="Martin F."/>
            <person name="Silar P."/>
            <person name="Natvig D.O."/>
            <person name="Lalanne C."/>
            <person name="Gautier V."/>
            <person name="Ament-Velasquez S.L."/>
            <person name="Kruys A."/>
            <person name="Hutchinson M.I."/>
            <person name="Powell A.J."/>
            <person name="Barry K."/>
            <person name="Miller A.N."/>
            <person name="Grigoriev I.V."/>
            <person name="Debuchy R."/>
            <person name="Gladieux P."/>
            <person name="Hiltunen Thoren M."/>
            <person name="Johannesson H."/>
        </authorList>
    </citation>
    <scope>NUCLEOTIDE SEQUENCE [LARGE SCALE GENOMIC DNA]</scope>
    <source>
        <strain evidence="8">CBS 340.73</strain>
    </source>
</reference>
<dbReference type="SMART" id="SM00823">
    <property type="entry name" value="PKS_PP"/>
    <property type="match status" value="4"/>
</dbReference>
<keyword evidence="3" id="KW-0597">Phosphoprotein</keyword>
<feature type="domain" description="Carrier" evidence="6">
    <location>
        <begin position="2604"/>
        <end position="2678"/>
    </location>
</feature>
<dbReference type="Gene3D" id="3.30.300.30">
    <property type="match status" value="4"/>
</dbReference>
<dbReference type="EMBL" id="MU853936">
    <property type="protein sequence ID" value="KAK3935183.1"/>
    <property type="molecule type" value="Genomic_DNA"/>
</dbReference>
<dbReference type="FunFam" id="3.30.559.10:FF:000016">
    <property type="entry name" value="Nonribosomal peptide synthase Pes1"/>
    <property type="match status" value="1"/>
</dbReference>
<feature type="domain" description="Carrier" evidence="6">
    <location>
        <begin position="4176"/>
        <end position="4252"/>
    </location>
</feature>
<dbReference type="FunFam" id="3.30.559.30:FF:000003">
    <property type="entry name" value="Nonribosomal peptide synthase SidD"/>
    <property type="match status" value="1"/>
</dbReference>
<dbReference type="NCBIfam" id="TIGR01733">
    <property type="entry name" value="AA-adenyl-dom"/>
    <property type="match status" value="3"/>
</dbReference>
<dbReference type="GO" id="GO:0044550">
    <property type="term" value="P:secondary metabolite biosynthetic process"/>
    <property type="evidence" value="ECO:0007669"/>
    <property type="project" value="TreeGrafter"/>
</dbReference>
<sequence>MLLDENALHATMRGELASALNLTPEQLLLDRSFLAQGGDSLSAIQFMARCRAQGVQADIVDILKHDTLSQLLSELVVRTSTSSLPSLPSPVESERSVAELSTLFAQLKAVAPPSVGHVDSIGPCSLMQNRILIGQAVHPAAYHCSFILTARTRDQSLLSANDVAKHWRSVVHRHPSLRTTFIESTERPGTFDQVVWDQVQPSVTILQDESQIDQAQAVHNNTAEIRHHMYLVQMTPSQVMLRLNISHAVVDGRSAGIVLRDLCDAFSGEMTPGQTLRHADFAIAEDQLVDDTTEDFWRTYLHGAEETYLAGNNVTNKAKTGLHTLQGKLHISAEKTRKFCHDHGITVVNVCQVAWGMVLRAFALKDDISYSYITSGRQTRLPGMSEAVGLFISSLVLRMDFASNTKVLDLLKAANGDVLRHMPHDRGLRKRSSKWGNSILSFQRAWQTEANENDSLRFEVLRRLSPTDYDHSLNVEIGDDTIVVDYDIWKSTTDVDYANNILSAYLRAIEFVLTSPEADFGEGDLLGLEDSKRLQQVNRIPPTPNSTCIHTIVAEVTSRQPDAMAVCAWDGTMTFRQLDGAASALANHLSNLGVGPEVMVGMSMDKSRFSSVSTLAILKAGGVVLPLSTQQPLARLQIVLNDTRAKIVLVDAGQKQRLSAEDLPNLHLIEITTEFLEGLPSVPDGQVICPQVDTSNAAWVVYTSGSTGVPKGVVLQHSALCSSIEAHGTAFGVRSDSRVLQFASHTFDVMIQETFTTLCEPVKPAVLDLWMHHADCYESYAPSECSIYATCSPQPMKSLKEAPVLGAPLSSCFWVVDPKNYNHLVPLGAPGELLIEGPLLARGYLNDVEKTNKSFITDPDFIKRLGLGSGRRMYRTGDLVKQNNNGTYSTLGRRDMQINIRGQRVEIGEVEYHITQRAPGVQAVIVLLKHDFDNEKLVAAFSLGEDAATYDSLTVEEGGDAIDKQAAMLVASDLQQYLAQHVPDYMIPRTWVPLAKLPVNTSGKADRRAVSTWINGLSDEEIAPFSDFEQTQTEEDVPATTTERQIRQVWSNVLNVPVARIKFRRSFLSYGGDSITAMQVVSACRQFGISLSVRQVLQSGGISVLALEAGMASSTDFADIPDEPFDLSPAQLMYFNEVGGLRSDGDYRYNQSVCLLLQEPMPQAKIADAIEALVAKHAMLRARFHHDETKGWQQRVEKQLAESYHFHTHVVKDDEAAQEILQQSQGSLNIEDGPLFTADLIEIGHPERQILFLTAHHLVIDLMSWRIVVQDLEQLLLGGTAHASHSMPFPAWCSALAEEVHQHGHDEVGSAVPDNASSWTYWGIEPAQYTSSEQVFATAEIDQQTTDLLLGPAVHAAVRSTPVDILLAALVLSFQHAFPDRASPAVFIEGHGRNSPMDHDLSDTVGWFTTITSLRVGDHDGDLDIVSAVKLVKELRRTSADRQVSDFAKQYLPVTTGDRKPATSYSTREIMFNYHGQFQQLERAEGLLRLDQLHAKLQDPQSAIASVGGNVKLQAALSVEVSIEAGRMQIRLGFSKNSPKGNAIRQWAQDYSRMAAEAVHVLLRTSPTVTSSDFPLARLNGDGDLATVKEQCLLPAGIMSWQDVQDILPCSPIQQGILLSQMKSPSTYWLKETCRVLPTSNSQGVDIDRLADAWRAVVQQHSIMRTNFTATPLHQDRLYQVVLASPEANIQHVTCADSDVQRCLEQHSLRDHQPGQPLHRFLIVTTTGGDVYGQFEISHALVDASSVQLLVDALLKAYEAPKAAAIQGSNYSTYVSYLERRSEEEDLQYWQNLLGSAQPCNLQSDQNLGALSTDSDDAVETLPLSVSEAIQDTSALYNFCQTHSVTVANVVQLAWALVLASRVDSRDQISFGYLSSGRDVPIDGVDMLIGPMINMMICHFDVESMSGLTSSEAVQAVQNRFLEGFDHQRVSLAALQHSLQQSLFNTTISYRRAQGAGHSKHAGSLRLERIQVDESTEYDFSLNILASDTGIDLSLQYWSSVASPGAAQSLIAQLRHVVSLICMNPAARLGDLELLSPEDQLAIKTKNEIAPAATENLIHSMTHEVAIRQPDAMAINAWDGTMTYGEVEKAASRLAHHLVKVFGIGPEIKVGICMDKSMWTVVAMLATLKAGAVVLPLSTQQPLARLQLVLNDTQAPIILVDSKQLDRLSSLGPRLVRMDRELVDGLPAPTETIGAEVRPDNAAWIVYTSGSTGIPKGVVLQHHALCTSLLAHGTAFGLEAGHRVLQFASHTFDVTIQEVFTTFFFGGCVCIPSEEDRLNNLEHAILSLGVNFLSLTSTVAGLLEPEHLPAVREVILLGEPVNPLVLEEWLKHGATVLGAYGPSECSIQVTTSKQPFAHRRQAPVLGVPLASNFWVVDPNDPDYERLCPIGAPGELLIEGPLLAREYLNDPVKTAKSFIVDPAFLKRYRIGGAGRRMYRTGDLVRQNHDGTYTILGRRDTQIKIRGQRVETGEVEYHIGRHSSGVHAAVVLLQGSRPDDTKLVAGFSLPSHAGYNSTTVEEARDVDKPAAMLVASEVQHYLSQHIPVYMIPHLWVPLKKLPVNPNGKIDRLSLSKYINSLSAEELASYSDSQSNNSQAGDEQEQLPATPIERQIREIWTKVLNVGNITYRRSFLSYGGDSITAMQVVSACRMVGLTLSVRDVLQSHAISELALVARNMKKAALLGGPLATSEIPDGPFDLSPAQRMYFKDIALDGLRSEGEYRFNQSVVFQLQEPVQQQAKVARAIEVLVAKHAMLRARFQVKADGEKGWQQRINKNLVGSYHFQTHVAQDDEAARAVIRSSQASLDIEHGPIFAADFMELPDRQLLFLTAHHLVIDLMSWRIIAQDLEHLLRDGTTTSASGSLSFPSWCAVLLQQAQQRDGHDKALTAPDTFATADHVPSWDYWGIERGQYIWADQAFATAQVDKQTTSLLLGSANQALRTSPADILMAALYLSFRKVFTDRSGPSISIEGHGRGGDAMDYDLSETVGWLTTITRLRLAHDEEQDGASAVPLVKQVKDVRKLDTDRQALVFASQYLLEDGGADNAGPVEVLFNFHGQFQQLERQGGLLRLDRLHQPGGQSDISSTGGSVKMQATLNVEISVEDGQAQISIGFCKHCPKQDAIRRWCSEYSRAIVATVAELSNTTPTATASDFPLAHLTNPDLALVEQRCLAPVGVAWEDVEDVLPCSPVQQGILLSQLKAPSSYLLKQTCRILPGSNAITGQIDTSRLAIAWNHVIQQHSIMRTIFTRALLHQDRFYQIVLKSAEVEVRTVECAIDADVQECVERHTATSGTQPGRPQHQFMIITTSKEGHVYGHFEISHALVDASSVQILVESMLQAYEGVTAIPPSSYSSYVSFLENSSSEEEDLRYWQGLLATAEPCNLQLNQAPFAEVVETEMDAEPVATVVLQDLSELQNFCRTHSVTPANVFQLAWSIVLGSRIDSPQISFGYLSSGRDVPIDGVDTLVGPMINMMICHLELDYNMTPSKAIQQVQSQFLKGFDHQRAPLAAIQHSLHASQQNLFNTTLSYRRAAADSTGGAQSVQLKQVDAAESTDYDFNLSVNAADSSIELVLQYLPAVANKGAAHRLLCQLKHVIEALCSSVNANIPLGDLELISQEDRKQISSTNARVPSAVETCIHSLFQEMAASQPAAEAIYAWDGTMTYQALDEAASRLAYHLSGLGIGPEIMVGMCMDKSRWAAVSILATLKAGGVVLPLATQQPLARLKIVLDDTKAPIVLVDAAQQERLAGIGPQLIKVDSRLLDTLPAPPTNQLICPQVDTNNAAWVVYTSGSTGQPKGVVLQHRALCSSIQSHGAAFGVGRHSRVLQFASHTFDVTIQEMFTTLCRGGCVCIPSEDQRLNHLEQAALDMGVNFLSLTSTLAGLLSPARLPAVKTVILMGEPVKPAVVDLWKEQATVLESYAPSECSIYATCSPRSMTNHKQVPVLGVPLASCFWVVDTKEYNRLCPIGAPGELLIEGPLLARGYLHDPVKTNKSFVTDPSFLARCGLDDKSGRRMYRTGDLVRQNEDGTYTTLGRRDMQVKIWGQRVETGEIEYWVVRSRPEIRTAAAMLAQLGTARDQGVLAVAVDFTEEGLGGMKADADGFLEPSPSLLDTFEEIRNSLMGVLPRYMVPELFIPMANLPLNTSGKLDRRAIQGAIATLSSRGTLEGYLPSTGIKAEVSSATARQLRSLWAKVLGRPENTIGANDNFFHTGGDSLMAMRLVQLSRDAAFSLTVAHVFAHPRLEDLANVLEQSSDTDVLGQAEGQDDPSPFSLWTEVSTREQPDKLQSLLADVAERCGVAPAQIEDVYPCTPLQEGLTIATARRSTAYVGRQLFALDDKIDATRLQAAWQQVAAVAPILRTRIVLGRSSGSLQVVVKDTIKIPWHTSNSLDAYLDKDRAMGMADGQPLMRLGYVVAPSSSGKKRYLVWTAHHGMYDGYSMQMLFQQVAAAYQQQTLPPMVPFSNFIAYIGNNANNDKAASYWRGQLSGGEVAAGFPPLPHPNYQPRPTQQRTRQLQLGQHQNSHVAALLRAAWALVIAQYAGGLDEVIFAAALSGRNAPVAGIMDMLAPTVTTVPLRIHVDPNTGVREFLDKVQQQAIEMMPFEHTGLQRIKQLVPDLVPALDLHHVFIVQPSLSGADDDSGALPGLVPQPLASEPFHSSALTVECIMAKDPSQVTVEARFDQAVISAQAMERILESFAHVAAQLAQAEAHLRISDIQTLAPSDVSRIRAKNGQMPPRPEGCLHDGVLAKALEQPFAEAVCAWDGNLTYAELDRWSARLANRLVAIGVEPEANVGLSMAKSKWAVVAMLAILRAGATVVPLGIQLPLARVEGIMRDAEIRFVLADEQQTLRLANKEMHVLTIESSFLGDLASTSSGSFTTRQPKSSDGAFIIYTSGSTGVPKGVVLEHGALSASAQAHGAAFGLDAGSRVLQFAAYTFDVSIQENFTTLHYGGCVCVPSEDERMSNLEGYIAATGVNFMSLTSTVAEFLEPTKMPTVETLVLLGEPVTPAVVDLWSGHATVLNAYGPAEGSIHSTCSPPLIHRKHASLIGRPLAGLGFWVVDPRDHNRLCPPGVAGELLIEGPFLARGYLNDPAKTRDSFVIDPDFVQHYDLGRNRRMYRTGDLVRQNDDGTYNMLGRRDTQVKIRGQRVELAEIEYWVLRSLPHVRRAAVTLIPSRGAAGRREGTLAAAIELDKESFSGMMPEELSNGLLDLTGSEALQDLFQQLRGKLREVLPRYMVPDLFIPMAALPLNNSGKLDRKAIRQVLASMTDQVLETYRPKLEPRAKAEEVLPGVAQELAQMWSTILGKHVDTIGLEDNFFTLGADSMSAMQLVSAARSAGMDLTVTQVFQSPVLRDLCKRVEQNAAAHLVNVNGTNHKDSGGEEEVDVVTQEAIKAILPNYQVGAILETTDFQALAMSEHTLPVGNAGLVMYMTMAFDQKVDKSSVRAAYQHAVDTAEMMRATFVQYHDRTYQAILDGFIGPFQEECVPSSESLADFCQSLIKNERRKALALNEPPLKAWFVQGASSDTLIIRLSHAQYDGLSLPLLLQQLEGGHMNNLDRRQMSYYISALRSLDKKSATDYWRGLLDQSVMPVLPGTRPRPSANLNRGQWMAGNAIRSVVPAFKHRRAGTTSATYVKAAWSMALARLTGRTDVVFGHLISGRSAPVNGIEQVIGPCVNFVPVRVDASSAEWETVLAQVQAQQVSTLPHEHLGFETIFRECTSWPLDDHHQRPRFSTVLQYQNRPLDASHSTMMHGAECRIAYEATPANITDVWVIVEPQGDDDELHIVAGYFEEVVDSATVQRLVDYLVEAIRALQEGTAVAV</sequence>
<dbReference type="Gene3D" id="3.30.559.10">
    <property type="entry name" value="Chloramphenicol acetyltransferase-like domain"/>
    <property type="match status" value="7"/>
</dbReference>
<dbReference type="PROSITE" id="PS50075">
    <property type="entry name" value="CARRIER"/>
    <property type="match status" value="5"/>
</dbReference>
<evidence type="ECO:0000256" key="5">
    <source>
        <dbReference type="ARBA" id="ARBA00029454"/>
    </source>
</evidence>
<protein>
    <recommendedName>
        <fullName evidence="6">Carrier domain-containing protein</fullName>
    </recommendedName>
</protein>
<dbReference type="Pfam" id="PF00668">
    <property type="entry name" value="Condensation"/>
    <property type="match status" value="7"/>
</dbReference>
<dbReference type="InterPro" id="IPR006162">
    <property type="entry name" value="Ppantetheine_attach_site"/>
</dbReference>
<dbReference type="Proteomes" id="UP001303473">
    <property type="component" value="Unassembled WGS sequence"/>
</dbReference>
<dbReference type="PROSITE" id="PS00455">
    <property type="entry name" value="AMP_BINDING"/>
    <property type="match status" value="4"/>
</dbReference>
<dbReference type="InterPro" id="IPR009081">
    <property type="entry name" value="PP-bd_ACP"/>
</dbReference>
<dbReference type="FunFam" id="3.30.300.30:FF:000015">
    <property type="entry name" value="Nonribosomal peptide synthase SidD"/>
    <property type="match status" value="4"/>
</dbReference>
<dbReference type="FunFam" id="1.10.1200.10:FF:000005">
    <property type="entry name" value="Nonribosomal peptide synthetase 1"/>
    <property type="match status" value="2"/>
</dbReference>
<dbReference type="InterPro" id="IPR010071">
    <property type="entry name" value="AA_adenyl_dom"/>
</dbReference>
<dbReference type="CDD" id="cd05918">
    <property type="entry name" value="A_NRPS_SidN3_like"/>
    <property type="match status" value="4"/>
</dbReference>
<comment type="caution">
    <text evidence="7">The sequence shown here is derived from an EMBL/GenBank/DDBJ whole genome shotgun (WGS) entry which is preliminary data.</text>
</comment>
<evidence type="ECO:0000256" key="2">
    <source>
        <dbReference type="ARBA" id="ARBA00022450"/>
    </source>
</evidence>
<dbReference type="Pfam" id="PF00501">
    <property type="entry name" value="AMP-binding"/>
    <property type="match status" value="4"/>
</dbReference>
<dbReference type="NCBIfam" id="NF003417">
    <property type="entry name" value="PRK04813.1"/>
    <property type="match status" value="5"/>
</dbReference>
<evidence type="ECO:0000256" key="3">
    <source>
        <dbReference type="ARBA" id="ARBA00022553"/>
    </source>
</evidence>
<dbReference type="GO" id="GO:0031177">
    <property type="term" value="F:phosphopantetheine binding"/>
    <property type="evidence" value="ECO:0007669"/>
    <property type="project" value="InterPro"/>
</dbReference>
<dbReference type="InterPro" id="IPR000873">
    <property type="entry name" value="AMP-dep_synth/lig_dom"/>
</dbReference>
<dbReference type="InterPro" id="IPR001242">
    <property type="entry name" value="Condensation_dom"/>
</dbReference>
<dbReference type="InterPro" id="IPR045851">
    <property type="entry name" value="AMP-bd_C_sf"/>
</dbReference>
<dbReference type="SUPFAM" id="SSF47336">
    <property type="entry name" value="ACP-like"/>
    <property type="match status" value="5"/>
</dbReference>
<dbReference type="InterPro" id="IPR023213">
    <property type="entry name" value="CAT-like_dom_sf"/>
</dbReference>
<accession>A0AAN6MZP0</accession>
<evidence type="ECO:0000313" key="7">
    <source>
        <dbReference type="EMBL" id="KAK3935183.1"/>
    </source>
</evidence>
<evidence type="ECO:0000256" key="1">
    <source>
        <dbReference type="ARBA" id="ARBA00005179"/>
    </source>
</evidence>
<dbReference type="FunFam" id="3.40.50.12780:FF:000014">
    <property type="entry name" value="Nonribosomal peptide synthetase 1"/>
    <property type="match status" value="3"/>
</dbReference>
<dbReference type="Gene3D" id="3.30.559.30">
    <property type="entry name" value="Nonribosomal peptide synthetase, condensation domain"/>
    <property type="match status" value="7"/>
</dbReference>
<dbReference type="InterPro" id="IPR020845">
    <property type="entry name" value="AMP-binding_CS"/>
</dbReference>
<dbReference type="PANTHER" id="PTHR45527:SF16">
    <property type="entry name" value="NONRIBOSOMAL PEPTIDE SYNTHASE ATNA-RELATED"/>
    <property type="match status" value="1"/>
</dbReference>
<evidence type="ECO:0000259" key="6">
    <source>
        <dbReference type="PROSITE" id="PS50075"/>
    </source>
</evidence>
<feature type="domain" description="Carrier" evidence="6">
    <location>
        <begin position="3"/>
        <end position="79"/>
    </location>
</feature>
<dbReference type="CDD" id="cd19545">
    <property type="entry name" value="FUM14_C_NRPS-like"/>
    <property type="match status" value="1"/>
</dbReference>
<dbReference type="InterPro" id="IPR042099">
    <property type="entry name" value="ANL_N_sf"/>
</dbReference>
<evidence type="ECO:0000313" key="8">
    <source>
        <dbReference type="Proteomes" id="UP001303473"/>
    </source>
</evidence>
<name>A0AAN6MZP0_9PEZI</name>
<dbReference type="Gene3D" id="1.10.1200.10">
    <property type="entry name" value="ACP-like"/>
    <property type="match status" value="5"/>
</dbReference>
<dbReference type="GO" id="GO:0043041">
    <property type="term" value="P:amino acid activation for nonribosomal peptide biosynthetic process"/>
    <property type="evidence" value="ECO:0007669"/>
    <property type="project" value="TreeGrafter"/>
</dbReference>
<keyword evidence="2" id="KW-0596">Phosphopantetheine</keyword>
<dbReference type="InterPro" id="IPR036736">
    <property type="entry name" value="ACP-like_sf"/>
</dbReference>
<dbReference type="GO" id="GO:0016874">
    <property type="term" value="F:ligase activity"/>
    <property type="evidence" value="ECO:0007669"/>
    <property type="project" value="UniProtKB-KW"/>
</dbReference>
<feature type="domain" description="Carrier" evidence="6">
    <location>
        <begin position="1037"/>
        <end position="1113"/>
    </location>
</feature>
<dbReference type="Gene3D" id="3.40.50.980">
    <property type="match status" value="2"/>
</dbReference>
<dbReference type="PANTHER" id="PTHR45527">
    <property type="entry name" value="NONRIBOSOMAL PEPTIDE SYNTHETASE"/>
    <property type="match status" value="1"/>
</dbReference>
<dbReference type="PROSITE" id="PS00012">
    <property type="entry name" value="PHOSPHOPANTETHEINE"/>
    <property type="match status" value="1"/>
</dbReference>
<evidence type="ECO:0000256" key="4">
    <source>
        <dbReference type="ARBA" id="ARBA00022598"/>
    </source>
</evidence>
<dbReference type="InterPro" id="IPR020806">
    <property type="entry name" value="PKS_PP-bd"/>
</dbReference>
<keyword evidence="4" id="KW-0436">Ligase</keyword>
<dbReference type="SUPFAM" id="SSF56801">
    <property type="entry name" value="Acetyl-CoA synthetase-like"/>
    <property type="match status" value="4"/>
</dbReference>
<feature type="domain" description="Carrier" evidence="6">
    <location>
        <begin position="5287"/>
        <end position="5363"/>
    </location>
</feature>
<dbReference type="SUPFAM" id="SSF52777">
    <property type="entry name" value="CoA-dependent acyltransferases"/>
    <property type="match status" value="14"/>
</dbReference>
<gene>
    <name evidence="7" type="ORF">QBC46DRAFT_423556</name>
</gene>
<dbReference type="GO" id="GO:0005737">
    <property type="term" value="C:cytoplasm"/>
    <property type="evidence" value="ECO:0007669"/>
    <property type="project" value="TreeGrafter"/>
</dbReference>
<comment type="similarity">
    <text evidence="5">Belongs to the NRP synthetase family.</text>
</comment>
<comment type="pathway">
    <text evidence="1">Secondary metabolite biosynthesis.</text>
</comment>
<organism evidence="7 8">
    <name type="scientific">Diplogelasinospora grovesii</name>
    <dbReference type="NCBI Taxonomy" id="303347"/>
    <lineage>
        <taxon>Eukaryota</taxon>
        <taxon>Fungi</taxon>
        <taxon>Dikarya</taxon>
        <taxon>Ascomycota</taxon>
        <taxon>Pezizomycotina</taxon>
        <taxon>Sordariomycetes</taxon>
        <taxon>Sordariomycetidae</taxon>
        <taxon>Sordariales</taxon>
        <taxon>Diplogelasinosporaceae</taxon>
        <taxon>Diplogelasinospora</taxon>
    </lineage>
</organism>
<proteinExistence type="inferred from homology"/>
<dbReference type="Pfam" id="PF00550">
    <property type="entry name" value="PP-binding"/>
    <property type="match status" value="5"/>
</dbReference>
<dbReference type="CDD" id="cd19542">
    <property type="entry name" value="CT_NRPS-like"/>
    <property type="match status" value="2"/>
</dbReference>
<keyword evidence="8" id="KW-1185">Reference proteome</keyword>
<dbReference type="Gene3D" id="3.40.50.12780">
    <property type="entry name" value="N-terminal domain of ligase-like"/>
    <property type="match status" value="4"/>
</dbReference>